<name>A0ABV9DIG5_9BACI</name>
<keyword evidence="5" id="KW-0808">Transferase</keyword>
<evidence type="ECO:0000256" key="8">
    <source>
        <dbReference type="ARBA" id="ARBA00023159"/>
    </source>
</evidence>
<evidence type="ECO:0000256" key="11">
    <source>
        <dbReference type="ARBA" id="ARBA00042072"/>
    </source>
</evidence>
<proteinExistence type="predicted"/>
<dbReference type="PANTHER" id="PTHR36203:SF1">
    <property type="entry name" value="ASCORBATE-SPECIFIC PTS SYSTEM EIIA COMPONENT"/>
    <property type="match status" value="1"/>
</dbReference>
<evidence type="ECO:0000259" key="13">
    <source>
        <dbReference type="PROSITE" id="PS51099"/>
    </source>
</evidence>
<feature type="domain" description="PTS EIIA type-2" evidence="12">
    <location>
        <begin position="540"/>
        <end position="679"/>
    </location>
</feature>
<dbReference type="Pfam" id="PF05043">
    <property type="entry name" value="Mga"/>
    <property type="match status" value="1"/>
</dbReference>
<dbReference type="PROSITE" id="PS51094">
    <property type="entry name" value="PTS_EIIA_TYPE_2"/>
    <property type="match status" value="1"/>
</dbReference>
<evidence type="ECO:0000256" key="9">
    <source>
        <dbReference type="ARBA" id="ARBA00037387"/>
    </source>
</evidence>
<evidence type="ECO:0000256" key="3">
    <source>
        <dbReference type="ARBA" id="ARBA00022490"/>
    </source>
</evidence>
<keyword evidence="6" id="KW-0598">Phosphotransferase system</keyword>
<dbReference type="PANTHER" id="PTHR36203">
    <property type="entry name" value="ASCORBATE-SPECIFIC PTS SYSTEM EIIA COMPONENT"/>
    <property type="match status" value="1"/>
</dbReference>
<evidence type="ECO:0000256" key="4">
    <source>
        <dbReference type="ARBA" id="ARBA00022553"/>
    </source>
</evidence>
<evidence type="ECO:0000256" key="2">
    <source>
        <dbReference type="ARBA" id="ARBA00022448"/>
    </source>
</evidence>
<evidence type="ECO:0000259" key="14">
    <source>
        <dbReference type="PROSITE" id="PS51372"/>
    </source>
</evidence>
<keyword evidence="2" id="KW-0813">Transport</keyword>
<dbReference type="PROSITE" id="PS51372">
    <property type="entry name" value="PRD_2"/>
    <property type="match status" value="2"/>
</dbReference>
<reference evidence="16" key="1">
    <citation type="journal article" date="2019" name="Int. J. Syst. Evol. Microbiol.">
        <title>The Global Catalogue of Microorganisms (GCM) 10K type strain sequencing project: providing services to taxonomists for standard genome sequencing and annotation.</title>
        <authorList>
            <consortium name="The Broad Institute Genomics Platform"/>
            <consortium name="The Broad Institute Genome Sequencing Center for Infectious Disease"/>
            <person name="Wu L."/>
            <person name="Ma J."/>
        </authorList>
    </citation>
    <scope>NUCLEOTIDE SEQUENCE [LARGE SCALE GENOMIC DNA]</scope>
    <source>
        <strain evidence="16">CGMCC 4.7426</strain>
    </source>
</reference>
<dbReference type="RefSeq" id="WP_390293619.1">
    <property type="nucleotide sequence ID" value="NZ_JBHSFU010000004.1"/>
</dbReference>
<sequence>MQLDDRSNKLLEDIISIPGIKGKDLETKYSLSRRQLGYSFDKINNWLSSNNLPEIIRTKQGHFVVDQSVITKLISTPEKTDFEMSILSEEQRIYLIILMILSNKELSLIHFTSELDVSKNTVLHDLKRVQACVEEYGLNVRYSRRDGYLIEGKEFEIRKLLIKVIYRVLEMPNGEERLNRLATIEKDDVDELIRRIEKVENKLNLKFTDEKIETMPFILTLTLRRIKQGNTIKPFYIHYEELSDTKEYLATEELLYDFETVPMEERLFITLHLLTTNVYWSEFLTQEAIPNLIQAIDNMLRQFEKTACIYLQDRDQLLNKLLLHIKPAYYRIKYQLTEVNESPNTVSDEFKELHHLVRKSTGPLETLIGSQIPETETTYITMLIGGWLTRQGDSIQEKVKAIVVCPRGVSVSRLMYSELRELFPEFVFLDSLSVREFQSYDFDYDIVFSPVFIQTDKKLFITSTFLEREEKFRLRKQVMLELHGYAPSEISIAEVMDIIKKHAVIEDEHNLSKELHAYLKSDNETEIASANDRLVLNLDELITPSRITLAKSAASWEEAIRLSAGPLLESGHIEPQYVEAIVTYDKDPYIVIGPNIAIPHASPDDGVNKVAMSLLRLEEGVEFTADYSINLVIVIAAVDKQQHLRALMQLLKLAGNEDDRNAIIHAENGEEVFSIIKKYSQE</sequence>
<keyword evidence="7" id="KW-0418">Kinase</keyword>
<dbReference type="Pfam" id="PF00359">
    <property type="entry name" value="PTS_EIIA_2"/>
    <property type="match status" value="1"/>
</dbReference>
<feature type="domain" description="PRD" evidence="14">
    <location>
        <begin position="287"/>
        <end position="394"/>
    </location>
</feature>
<organism evidence="15 16">
    <name type="scientific">Virgibacillus kekensis</name>
    <dbReference type="NCBI Taxonomy" id="202261"/>
    <lineage>
        <taxon>Bacteria</taxon>
        <taxon>Bacillati</taxon>
        <taxon>Bacillota</taxon>
        <taxon>Bacilli</taxon>
        <taxon>Bacillales</taxon>
        <taxon>Bacillaceae</taxon>
        <taxon>Virgibacillus</taxon>
    </lineage>
</organism>
<feature type="domain" description="PRD" evidence="14">
    <location>
        <begin position="183"/>
        <end position="283"/>
    </location>
</feature>
<dbReference type="InterPro" id="IPR002178">
    <property type="entry name" value="PTS_EIIA_type-2_dom"/>
</dbReference>
<evidence type="ECO:0000313" key="16">
    <source>
        <dbReference type="Proteomes" id="UP001595989"/>
    </source>
</evidence>
<comment type="function">
    <text evidence="9">The phosphoenolpyruvate-dependent sugar phosphotransferase system (sugar PTS), a major carbohydrate active transport system, catalyzes the phosphorylation of incoming sugar substrates concomitantly with their translocation across the cell membrane. The enzyme II UlaABC PTS system is involved in ascorbate transport.</text>
</comment>
<keyword evidence="4" id="KW-0597">Phosphoprotein</keyword>
<gene>
    <name evidence="15" type="ORF">ACFO3D_05375</name>
</gene>
<dbReference type="EMBL" id="JBHSFU010000004">
    <property type="protein sequence ID" value="MFC4557638.1"/>
    <property type="molecule type" value="Genomic_DNA"/>
</dbReference>
<dbReference type="InterPro" id="IPR013011">
    <property type="entry name" value="PTS_EIIB_2"/>
</dbReference>
<comment type="caution">
    <text evidence="15">The sequence shown here is derived from an EMBL/GenBank/DDBJ whole genome shotgun (WGS) entry which is preliminary data.</text>
</comment>
<evidence type="ECO:0000256" key="6">
    <source>
        <dbReference type="ARBA" id="ARBA00022683"/>
    </source>
</evidence>
<evidence type="ECO:0000256" key="5">
    <source>
        <dbReference type="ARBA" id="ARBA00022679"/>
    </source>
</evidence>
<evidence type="ECO:0000313" key="15">
    <source>
        <dbReference type="EMBL" id="MFC4557638.1"/>
    </source>
</evidence>
<keyword evidence="8" id="KW-0010">Activator</keyword>
<evidence type="ECO:0000256" key="1">
    <source>
        <dbReference type="ARBA" id="ARBA00004496"/>
    </source>
</evidence>
<dbReference type="PROSITE" id="PS51099">
    <property type="entry name" value="PTS_EIIB_TYPE_2"/>
    <property type="match status" value="1"/>
</dbReference>
<dbReference type="Pfam" id="PF00874">
    <property type="entry name" value="PRD"/>
    <property type="match status" value="2"/>
</dbReference>
<keyword evidence="16" id="KW-1185">Reference proteome</keyword>
<dbReference type="InterPro" id="IPR011608">
    <property type="entry name" value="PRD"/>
</dbReference>
<dbReference type="InterPro" id="IPR051351">
    <property type="entry name" value="Ascorbate-PTS_EIIA_comp"/>
</dbReference>
<dbReference type="Gene3D" id="3.40.930.10">
    <property type="entry name" value="Mannitol-specific EII, Chain A"/>
    <property type="match status" value="1"/>
</dbReference>
<dbReference type="InterPro" id="IPR016152">
    <property type="entry name" value="PTrfase/Anion_transptr"/>
</dbReference>
<dbReference type="Proteomes" id="UP001595989">
    <property type="component" value="Unassembled WGS sequence"/>
</dbReference>
<dbReference type="CDD" id="cd00211">
    <property type="entry name" value="PTS_IIA_fru"/>
    <property type="match status" value="1"/>
</dbReference>
<comment type="subcellular location">
    <subcellularLocation>
        <location evidence="1">Cytoplasm</location>
    </subcellularLocation>
</comment>
<dbReference type="InterPro" id="IPR036634">
    <property type="entry name" value="PRD_sf"/>
</dbReference>
<feature type="domain" description="PTS EIIB type-2" evidence="13">
    <location>
        <begin position="399"/>
        <end position="486"/>
    </location>
</feature>
<dbReference type="SUPFAM" id="SSF55804">
    <property type="entry name" value="Phoshotransferase/anion transport protein"/>
    <property type="match status" value="1"/>
</dbReference>
<accession>A0ABV9DIG5</accession>
<dbReference type="PROSITE" id="PS00372">
    <property type="entry name" value="PTS_EIIA_TYPE_2_HIS"/>
    <property type="match status" value="1"/>
</dbReference>
<keyword evidence="3" id="KW-0963">Cytoplasm</keyword>
<evidence type="ECO:0000259" key="12">
    <source>
        <dbReference type="PROSITE" id="PS51094"/>
    </source>
</evidence>
<evidence type="ECO:0000256" key="10">
    <source>
        <dbReference type="ARBA" id="ARBA00041175"/>
    </source>
</evidence>
<evidence type="ECO:0000256" key="7">
    <source>
        <dbReference type="ARBA" id="ARBA00022777"/>
    </source>
</evidence>
<dbReference type="CDD" id="cd05568">
    <property type="entry name" value="PTS_IIB_bgl_like"/>
    <property type="match status" value="1"/>
</dbReference>
<dbReference type="InterPro" id="IPR007737">
    <property type="entry name" value="Mga_HTH"/>
</dbReference>
<dbReference type="Gene3D" id="1.10.1790.10">
    <property type="entry name" value="PRD domain"/>
    <property type="match status" value="1"/>
</dbReference>
<protein>
    <recommendedName>
        <fullName evidence="10">Ascorbate-specific PTS system EIIA component</fullName>
    </recommendedName>
    <alternativeName>
        <fullName evidence="11">Ascorbate-specific phosphotransferase enzyme IIA component</fullName>
    </alternativeName>
</protein>
<dbReference type="SUPFAM" id="SSF63520">
    <property type="entry name" value="PTS-regulatory domain, PRD"/>
    <property type="match status" value="2"/>
</dbReference>